<evidence type="ECO:0000256" key="2">
    <source>
        <dbReference type="ARBA" id="ARBA00022692"/>
    </source>
</evidence>
<dbReference type="InterPro" id="IPR036259">
    <property type="entry name" value="MFS_trans_sf"/>
</dbReference>
<feature type="transmembrane region" description="Helical" evidence="5">
    <location>
        <begin position="344"/>
        <end position="367"/>
    </location>
</feature>
<dbReference type="AlphaFoldDB" id="A0AAV1K9R4"/>
<comment type="caution">
    <text evidence="7">The sequence shown here is derived from an EMBL/GenBank/DDBJ whole genome shotgun (WGS) entry which is preliminary data.</text>
</comment>
<keyword evidence="2 5" id="KW-0812">Transmembrane</keyword>
<keyword evidence="4 5" id="KW-0472">Membrane</keyword>
<evidence type="ECO:0000256" key="5">
    <source>
        <dbReference type="SAM" id="Phobius"/>
    </source>
</evidence>
<feature type="transmembrane region" description="Helical" evidence="5">
    <location>
        <begin position="23"/>
        <end position="41"/>
    </location>
</feature>
<dbReference type="PANTHER" id="PTHR11662:SF280">
    <property type="entry name" value="FI21844P1-RELATED"/>
    <property type="match status" value="1"/>
</dbReference>
<dbReference type="PROSITE" id="PS50850">
    <property type="entry name" value="MFS"/>
    <property type="match status" value="1"/>
</dbReference>
<reference evidence="7 8" key="1">
    <citation type="submission" date="2023-11" db="EMBL/GenBank/DDBJ databases">
        <authorList>
            <person name="Hedman E."/>
            <person name="Englund M."/>
            <person name="Stromberg M."/>
            <person name="Nyberg Akerstrom W."/>
            <person name="Nylinder S."/>
            <person name="Jareborg N."/>
            <person name="Kallberg Y."/>
            <person name="Kronander E."/>
        </authorList>
    </citation>
    <scope>NUCLEOTIDE SEQUENCE [LARGE SCALE GENOMIC DNA]</scope>
</reference>
<dbReference type="EMBL" id="CAVLGL010000013">
    <property type="protein sequence ID" value="CAK1579846.1"/>
    <property type="molecule type" value="Genomic_DNA"/>
</dbReference>
<dbReference type="InterPro" id="IPR020846">
    <property type="entry name" value="MFS_dom"/>
</dbReference>
<evidence type="ECO:0000256" key="3">
    <source>
        <dbReference type="ARBA" id="ARBA00022989"/>
    </source>
</evidence>
<protein>
    <recommendedName>
        <fullName evidence="6">Major facilitator superfamily (MFS) profile domain-containing protein</fullName>
    </recommendedName>
</protein>
<evidence type="ECO:0000259" key="6">
    <source>
        <dbReference type="PROSITE" id="PS50850"/>
    </source>
</evidence>
<dbReference type="Pfam" id="PF07690">
    <property type="entry name" value="MFS_1"/>
    <property type="match status" value="1"/>
</dbReference>
<dbReference type="GO" id="GO:0006820">
    <property type="term" value="P:monoatomic anion transport"/>
    <property type="evidence" value="ECO:0007669"/>
    <property type="project" value="TreeGrafter"/>
</dbReference>
<feature type="transmembrane region" description="Helical" evidence="5">
    <location>
        <begin position="146"/>
        <end position="164"/>
    </location>
</feature>
<feature type="domain" description="Major facilitator superfamily (MFS) profile" evidence="6">
    <location>
        <begin position="1"/>
        <end position="381"/>
    </location>
</feature>
<dbReference type="GO" id="GO:0016020">
    <property type="term" value="C:membrane"/>
    <property type="evidence" value="ECO:0007669"/>
    <property type="project" value="UniProtKB-SubCell"/>
</dbReference>
<evidence type="ECO:0000256" key="1">
    <source>
        <dbReference type="ARBA" id="ARBA00004141"/>
    </source>
</evidence>
<dbReference type="FunFam" id="1.20.1250.20:FF:000532">
    <property type="entry name" value="SLC (SoLute Carrier) homolog"/>
    <property type="match status" value="1"/>
</dbReference>
<proteinExistence type="predicted"/>
<feature type="transmembrane region" description="Helical" evidence="5">
    <location>
        <begin position="53"/>
        <end position="71"/>
    </location>
</feature>
<sequence length="381" mass="41787">MTSFRVHVNIIISLQSFDWSIRVQSVILSSFFWGYLILQIAAGELANRFGGKILTTICVGTNALASLALPMCAYYGGWQAVCACRVIQGLFQGFLMPSAHHLLAKWAPLNEKTRIGVFVYVGAQLGVSLQLLTGGIIADYWGWPSIFYSNGILGVVWTILYMILGSNSPEESKIISEQEKKYIQTSLGHVGGHQKLKTPWRSIATSLPFLSIVVAHCGYKWGSYTLLTEIPTYMHKVFGLNIKINGMLSSLPYFATFLLSFPFSFMSDIIINRKWLRITTSRKFFNTIGYFGPAVVLIALAHVPAGNVTLAIILLILAVGINAAFYSGYMLGPLDMAPNFAGTLIGISNTIANVMAILSPLVIGVILSDEVSFILQTHIIT</sequence>
<keyword evidence="3 5" id="KW-1133">Transmembrane helix</keyword>
<dbReference type="SUPFAM" id="SSF103473">
    <property type="entry name" value="MFS general substrate transporter"/>
    <property type="match status" value="1"/>
</dbReference>
<name>A0AAV1K9R4_9NEOP</name>
<feature type="transmembrane region" description="Helical" evidence="5">
    <location>
        <begin position="203"/>
        <end position="222"/>
    </location>
</feature>
<dbReference type="PANTHER" id="PTHR11662">
    <property type="entry name" value="SOLUTE CARRIER FAMILY 17"/>
    <property type="match status" value="1"/>
</dbReference>
<dbReference type="Gene3D" id="1.20.120.540">
    <property type="entry name" value="Voltage-gated potassium channels"/>
    <property type="match status" value="1"/>
</dbReference>
<keyword evidence="8" id="KW-1185">Reference proteome</keyword>
<dbReference type="InterPro" id="IPR050382">
    <property type="entry name" value="MFS_Na/Anion_cotransporter"/>
</dbReference>
<dbReference type="Proteomes" id="UP001314205">
    <property type="component" value="Unassembled WGS sequence"/>
</dbReference>
<dbReference type="InterPro" id="IPR011701">
    <property type="entry name" value="MFS"/>
</dbReference>
<comment type="subcellular location">
    <subcellularLocation>
        <location evidence="1">Membrane</location>
        <topology evidence="1">Multi-pass membrane protein</topology>
    </subcellularLocation>
</comment>
<feature type="transmembrane region" description="Helical" evidence="5">
    <location>
        <begin position="284"/>
        <end position="303"/>
    </location>
</feature>
<dbReference type="Gene3D" id="1.20.1250.20">
    <property type="entry name" value="MFS general substrate transporter like domains"/>
    <property type="match status" value="1"/>
</dbReference>
<dbReference type="GO" id="GO:0022857">
    <property type="term" value="F:transmembrane transporter activity"/>
    <property type="evidence" value="ECO:0007669"/>
    <property type="project" value="InterPro"/>
</dbReference>
<feature type="transmembrane region" description="Helical" evidence="5">
    <location>
        <begin position="309"/>
        <end position="332"/>
    </location>
</feature>
<accession>A0AAV1K9R4</accession>
<gene>
    <name evidence="7" type="ORF">PARMNEM_LOCUS1730</name>
</gene>
<evidence type="ECO:0000313" key="7">
    <source>
        <dbReference type="EMBL" id="CAK1579846.1"/>
    </source>
</evidence>
<organism evidence="7 8">
    <name type="scientific">Parnassius mnemosyne</name>
    <name type="common">clouded apollo</name>
    <dbReference type="NCBI Taxonomy" id="213953"/>
    <lineage>
        <taxon>Eukaryota</taxon>
        <taxon>Metazoa</taxon>
        <taxon>Ecdysozoa</taxon>
        <taxon>Arthropoda</taxon>
        <taxon>Hexapoda</taxon>
        <taxon>Insecta</taxon>
        <taxon>Pterygota</taxon>
        <taxon>Neoptera</taxon>
        <taxon>Endopterygota</taxon>
        <taxon>Lepidoptera</taxon>
        <taxon>Glossata</taxon>
        <taxon>Ditrysia</taxon>
        <taxon>Papilionoidea</taxon>
        <taxon>Papilionidae</taxon>
        <taxon>Parnassiinae</taxon>
        <taxon>Parnassini</taxon>
        <taxon>Parnassius</taxon>
        <taxon>Driopa</taxon>
    </lineage>
</organism>
<evidence type="ECO:0000313" key="8">
    <source>
        <dbReference type="Proteomes" id="UP001314205"/>
    </source>
</evidence>
<feature type="transmembrane region" description="Helical" evidence="5">
    <location>
        <begin position="117"/>
        <end position="140"/>
    </location>
</feature>
<feature type="transmembrane region" description="Helical" evidence="5">
    <location>
        <begin position="242"/>
        <end position="263"/>
    </location>
</feature>
<evidence type="ECO:0000256" key="4">
    <source>
        <dbReference type="ARBA" id="ARBA00023136"/>
    </source>
</evidence>
<dbReference type="InterPro" id="IPR027378">
    <property type="entry name" value="Nucleotide_channel_N"/>
</dbReference>